<keyword evidence="6" id="KW-0396">Initiation factor</keyword>
<reference evidence="16" key="1">
    <citation type="submission" date="2020-11" db="EMBL/GenBank/DDBJ databases">
        <title>The chromosome-scale genome resource for two endophytic Fusarium species: F. culmorum and F. pseudograminearum.</title>
        <authorList>
            <person name="Yuan Z."/>
        </authorList>
    </citation>
    <scope>NUCLEOTIDE SEQUENCE</scope>
    <source>
        <strain evidence="16">Class2-1B</strain>
    </source>
</reference>
<evidence type="ECO:0000256" key="11">
    <source>
        <dbReference type="ARBA" id="ARBA00023134"/>
    </source>
</evidence>
<feature type="compositionally biased region" description="Basic and acidic residues" evidence="14">
    <location>
        <begin position="1499"/>
        <end position="1520"/>
    </location>
</feature>
<dbReference type="FunFam" id="3.40.50.10050:FF:000002">
    <property type="entry name" value="Eukaryotic translation initiation factor 5B"/>
    <property type="match status" value="1"/>
</dbReference>
<dbReference type="Gene3D" id="3.40.50.300">
    <property type="entry name" value="P-loop containing nucleotide triphosphate hydrolases"/>
    <property type="match status" value="1"/>
</dbReference>
<dbReference type="FunFam" id="2.40.30.10:FF:000026">
    <property type="entry name" value="Eukaryotic translation initiation factor 5B"/>
    <property type="match status" value="1"/>
</dbReference>
<evidence type="ECO:0000256" key="12">
    <source>
        <dbReference type="ARBA" id="ARBA00032478"/>
    </source>
</evidence>
<evidence type="ECO:0000256" key="7">
    <source>
        <dbReference type="ARBA" id="ARBA00022723"/>
    </source>
</evidence>
<evidence type="ECO:0000256" key="10">
    <source>
        <dbReference type="ARBA" id="ARBA00022917"/>
    </source>
</evidence>
<feature type="compositionally biased region" description="Basic and acidic residues" evidence="14">
    <location>
        <begin position="1684"/>
        <end position="1733"/>
    </location>
</feature>
<sequence>MAFQSSVLRDGEWVTQTVSFQDALKASSSVPKTASDQHTEKPACGILSRTIIESPVVHWVLPVLLRSRSNNDLAFIGDRFVQISELREDGQVHEVIRKADFGTRIRNAAVLGAVPGVGTKGARPGSIKTEDTDVAMQDDSMMYEADGQHTLPPQLLVLMLETGDAVFLFIRQRLDGTLEFVTTKYESPRNLQFLGYHLAIDPSSRYLAAGSAQGAFIIYELESLTTMNSQFRHHGSFKPVKTIRVRTTQGVIHKMEFLHPRPEDDYHIILLLIVIHREINKQGHVSRMVVYDWELGDELSTVLRSEKGTLLPREHRMPLMIIPLKLNTAFFAVSEHCIGIVKNAFTGQTLFDTIETHSPGQTDLHYGASEPLWTAWARPFRLKPWQDKMDTIYLAREDGVITQIEIDATALVPSVLNVGTINTNITTAFTAAYDVFSDVLVIGGESGPGGIWKINARADPQQVSVIPNWSPVVDLATTDTHLSWARGNTHKEISTRRKSATNLKQKPDRIFCTSGRGPRSSLTELRWGIQARIGLEFDYDQPVRQSWMFPIEIQGEKGFYAVLSLPHSSDVLHFPADLSNASALSSDACPFDTSSRTISAIKNGQGTIVQVTETSTSFIAPFQSSRHSHDEACGKTSLVADHASCFDDIIVLSSHGAHGSRIDVLRVDEMNLLHSTSFDAKGEITCLGLFKKSLETYIVAGSVKDSVPCMTIYSLGGREISSKVPQPNIDAADHEPLFQIEAYTSVDVISDTAENIILVFGTRTGHIVTVELEGSLEHSSFAIEQLGLSPANVFATSGRFDGSHAALVCCDNNLSIVTDFSTRTTKFHTKSRIWATDSNEQSMPSPPIHSAFCLEDSLAGYNRHMSLMLLAGTRILLVDIWPHVGPVPRSIPLDGTPMRLIYSKQWKALVVAHLKDNRPTLSFIDPDTGENISAAANKDKQPSDYISGLGHPGDRIFGLYEWFYVKDGKTFPFIIVTTQQGRLMIVSVKAEKVEGPNGPTRQLQYWTRYKKKGFTEPIYTVVGDAVGLLFCVGKVLHWEVLDLSEKRLKPMKEIKLDSPATSLRVEGHTVCALTAQHSLQVIDLEVGSEETQVSIIHSDRITRYTGHVMEMGDSEEQPGKWPVSVISTSQAGIAGVWIPWGQRNKEFEVVFEGVLPTSIRRFRKGQTRPFWLAVDRQRQYDTLFSTTDQAEVLGVSLDGSLQHFSLIGMDLWRFLRLIQNLAYHNTEVCPFAHGSQSMIDDDDMELDLDLELEPQSYPDMMHIDGDLLKRCFDLNALKSLVSIGDGIDLFCEYLDGIEDGIHTEGFRDKGVDGQEKYIELGYKILELFVFYFLGSGTSPPPQNFQKYIWLPRLLRRPYLDFQPAHEPNAEMPPKKKGNKKNQQDDWEAELGETIAPPAAANGADGDANDEDDEGGAGGLMATLRKNKEKRKKKGIVEPEPTPEEPAVEEPPAQAPVEANIDDEFALPEKKGKGGKQNKQPAKKAEPAAADDAEGGRILTKAEKEKLKKEREKQRKKEQAAAKKKGGAAPKDEPAKPAVAEKKEEAAPVAAAPEPEAAGGKKKKLPAHLAKLQKQQEDLKRQREEAEKASAEAKAQAEEEDRLAAEEEKKREEARALKKQKEKERIEQLKKEGKYLTKAQKEEKARNELKLQQMLAAGIQVGPAEGGEKKSKPADTRRKKGRGQQKIDEEKALAEAAERAQKEAEKALKEAEEKAAREKAEAEAKASAEKKAEESDIEDDWEAAAASDGDVKDSWDADSDEDDAGKEKEKEKENGKTQDSAEDESEEESSDDEAVTAAKAAEAQRKREAAERREKAHQAALAARSKDNLRSPICCILGHVDTGKTKLLDKIRQTNVQEGEAGGITQQIGATYFPSEAIKQKTAVVNQDGKFELKVPGLLVIDTPGHESFSNLRSRGSSLCNIAILVVDIMHGLEPQTLESMRMLRDRKTPFIVALNKIDRLYGWKQVANNGFQDSLALQSKAVRNEFETRLEKTKVAFAEQGFNSELFYENKSMSKYVSLVPTSAHTGEGVPDMLKLICELTQERMVGSLMYLSEVQATVLEVKAIEGFGMTIDVVLSNGILREGDRIVLCGTEGAIKTNIRALLTPAPMKELRLKSAYVHNKEVKAALGVKISAPGLEGAIAGSRLMVVGPDDDEDDIEDEVEADLAVLFNRVEKSGRGVSVQASTLGSLEALLDFLKDCKIPVANVGIGPVYKRDVMQCGVMLEKAPDYAIMLCFDVKVDKEAQQYAEDQGIKIFTADIIYHLFDSFTKHMDAQIEKKKEESKMLAVFPCVLKPVKVFNKNDPIVIGVDVTEGQLRINCPVAAVRNNPTTGVKEVVKLGRVTSIEREHKQIPVCKRKEPSVAIKIEMGSNQPMYGRHLEEEETLYSLISRASIDTLKEFYRKEVTNEEWQLIIKLKPLFDI</sequence>
<dbReference type="InterPro" id="IPR000795">
    <property type="entry name" value="T_Tr_GTP-bd_dom"/>
</dbReference>
<dbReference type="InterPro" id="IPR058543">
    <property type="entry name" value="Beta-prop_RSE1/DDB1/CPSF1_2nd"/>
</dbReference>
<feature type="compositionally biased region" description="Acidic residues" evidence="14">
    <location>
        <begin position="1779"/>
        <end position="1793"/>
    </location>
</feature>
<dbReference type="SUPFAM" id="SSF52156">
    <property type="entry name" value="Initiation factor IF2/eIF5b, domain 3"/>
    <property type="match status" value="1"/>
</dbReference>
<accession>A0A7S8DFC2</accession>
<dbReference type="Pfam" id="PF00009">
    <property type="entry name" value="GTP_EFTU"/>
    <property type="match status" value="1"/>
</dbReference>
<dbReference type="EC" id="3.6.5.3" evidence="3"/>
<feature type="compositionally biased region" description="Low complexity" evidence="14">
    <location>
        <begin position="1449"/>
        <end position="1458"/>
    </location>
</feature>
<dbReference type="Pfam" id="PF10433">
    <property type="entry name" value="Beta-prop_RSE1_1st"/>
    <property type="match status" value="1"/>
</dbReference>
<evidence type="ECO:0000256" key="1">
    <source>
        <dbReference type="ARBA" id="ARBA00004496"/>
    </source>
</evidence>
<keyword evidence="10" id="KW-0648">Protein biosynthesis</keyword>
<dbReference type="CDD" id="cd01887">
    <property type="entry name" value="IF2_eIF5B"/>
    <property type="match status" value="1"/>
</dbReference>
<dbReference type="InterPro" id="IPR018846">
    <property type="entry name" value="Beta-prop_RSE1/DDB1/CPSF1_1st"/>
</dbReference>
<evidence type="ECO:0000256" key="3">
    <source>
        <dbReference type="ARBA" id="ARBA00011986"/>
    </source>
</evidence>
<feature type="compositionally biased region" description="Basic and acidic residues" evidence="14">
    <location>
        <begin position="1529"/>
        <end position="1545"/>
    </location>
</feature>
<dbReference type="Pfam" id="PF11987">
    <property type="entry name" value="IF-2"/>
    <property type="match status" value="1"/>
</dbReference>
<dbReference type="InterPro" id="IPR009000">
    <property type="entry name" value="Transl_B-barrel_sf"/>
</dbReference>
<proteinExistence type="inferred from homology"/>
<dbReference type="FunFam" id="3.40.50.300:FF:000112">
    <property type="entry name" value="Eukaryotic translation initiation factor 5B"/>
    <property type="match status" value="1"/>
</dbReference>
<dbReference type="Proteomes" id="UP000663297">
    <property type="component" value="Chromosome 4"/>
</dbReference>
<dbReference type="GO" id="GO:0003924">
    <property type="term" value="F:GTPase activity"/>
    <property type="evidence" value="ECO:0007669"/>
    <property type="project" value="InterPro"/>
</dbReference>
<keyword evidence="9" id="KW-0378">Hydrolase</keyword>
<evidence type="ECO:0000256" key="9">
    <source>
        <dbReference type="ARBA" id="ARBA00022801"/>
    </source>
</evidence>
<evidence type="ECO:0000313" key="17">
    <source>
        <dbReference type="Proteomes" id="UP000663297"/>
    </source>
</evidence>
<dbReference type="NCBIfam" id="NF003078">
    <property type="entry name" value="PRK04004.1"/>
    <property type="match status" value="1"/>
</dbReference>
<gene>
    <name evidence="16" type="ORF">HYE67_009779</name>
</gene>
<evidence type="ECO:0000259" key="15">
    <source>
        <dbReference type="PROSITE" id="PS51722"/>
    </source>
</evidence>
<keyword evidence="8" id="KW-0547">Nucleotide-binding</keyword>
<feature type="domain" description="Tr-type G" evidence="15">
    <location>
        <begin position="1828"/>
        <end position="2046"/>
    </location>
</feature>
<dbReference type="InterPro" id="IPR015760">
    <property type="entry name" value="TIF_IF2"/>
</dbReference>
<dbReference type="Pfam" id="PF23726">
    <property type="entry name" value="Beta-prop_RSE1_2nd"/>
    <property type="match status" value="1"/>
</dbReference>
<evidence type="ECO:0000256" key="13">
    <source>
        <dbReference type="ARBA" id="ARBA00048107"/>
    </source>
</evidence>
<dbReference type="Gene3D" id="3.40.50.10050">
    <property type="entry name" value="Translation initiation factor IF- 2, domain 3"/>
    <property type="match status" value="1"/>
</dbReference>
<dbReference type="GO" id="GO:0003743">
    <property type="term" value="F:translation initiation factor activity"/>
    <property type="evidence" value="ECO:0007669"/>
    <property type="project" value="UniProtKB-KW"/>
</dbReference>
<dbReference type="GO" id="GO:0005525">
    <property type="term" value="F:GTP binding"/>
    <property type="evidence" value="ECO:0007669"/>
    <property type="project" value="UniProtKB-KW"/>
</dbReference>
<dbReference type="CDD" id="cd03703">
    <property type="entry name" value="aeIF5B_II"/>
    <property type="match status" value="1"/>
</dbReference>
<feature type="compositionally biased region" description="Basic and acidic residues" evidence="14">
    <location>
        <begin position="1573"/>
        <end position="1648"/>
    </location>
</feature>
<keyword evidence="5" id="KW-0963">Cytoplasm</keyword>
<feature type="compositionally biased region" description="Basic and acidic residues" evidence="14">
    <location>
        <begin position="1665"/>
        <end position="1675"/>
    </location>
</feature>
<dbReference type="NCBIfam" id="TIGR00231">
    <property type="entry name" value="small_GTP"/>
    <property type="match status" value="1"/>
</dbReference>
<evidence type="ECO:0000256" key="4">
    <source>
        <dbReference type="ARBA" id="ARBA00013824"/>
    </source>
</evidence>
<dbReference type="InterPro" id="IPR027417">
    <property type="entry name" value="P-loop_NTPase"/>
</dbReference>
<dbReference type="PRINTS" id="PR00315">
    <property type="entry name" value="ELONGATNFCT"/>
</dbReference>
<keyword evidence="7" id="KW-0479">Metal-binding</keyword>
<feature type="compositionally biased region" description="Low complexity" evidence="14">
    <location>
        <begin position="1546"/>
        <end position="1557"/>
    </location>
</feature>
<evidence type="ECO:0000256" key="2">
    <source>
        <dbReference type="ARBA" id="ARBA00007733"/>
    </source>
</evidence>
<dbReference type="InterPro" id="IPR036925">
    <property type="entry name" value="TIF_IF2_dom3_sf"/>
</dbReference>
<comment type="catalytic activity">
    <reaction evidence="13">
        <text>GTP + H2O = GDP + phosphate + H(+)</text>
        <dbReference type="Rhea" id="RHEA:19669"/>
        <dbReference type="ChEBI" id="CHEBI:15377"/>
        <dbReference type="ChEBI" id="CHEBI:15378"/>
        <dbReference type="ChEBI" id="CHEBI:37565"/>
        <dbReference type="ChEBI" id="CHEBI:43474"/>
        <dbReference type="ChEBI" id="CHEBI:58189"/>
        <dbReference type="EC" id="3.6.5.3"/>
    </reaction>
</comment>
<dbReference type="SUPFAM" id="SSF50447">
    <property type="entry name" value="Translation proteins"/>
    <property type="match status" value="1"/>
</dbReference>
<feature type="compositionally biased region" description="Basic and acidic residues" evidence="14">
    <location>
        <begin position="1801"/>
        <end position="1816"/>
    </location>
</feature>
<feature type="region of interest" description="Disordered" evidence="14">
    <location>
        <begin position="1363"/>
        <end position="1822"/>
    </location>
</feature>
<dbReference type="Gene3D" id="2.40.30.10">
    <property type="entry name" value="Translation factors"/>
    <property type="match status" value="2"/>
</dbReference>
<feature type="compositionally biased region" description="Basic and acidic residues" evidence="14">
    <location>
        <begin position="1764"/>
        <end position="1775"/>
    </location>
</feature>
<dbReference type="InterPro" id="IPR005225">
    <property type="entry name" value="Small_GTP-bd"/>
</dbReference>
<dbReference type="InterPro" id="IPR029459">
    <property type="entry name" value="EFTU-type"/>
</dbReference>
<dbReference type="Pfam" id="PF14578">
    <property type="entry name" value="GTP_EFTU_D4"/>
    <property type="match status" value="1"/>
</dbReference>
<dbReference type="PROSITE" id="PS51722">
    <property type="entry name" value="G_TR_2"/>
    <property type="match status" value="1"/>
</dbReference>
<organism evidence="16 17">
    <name type="scientific">Fusarium culmorum</name>
    <dbReference type="NCBI Taxonomy" id="5516"/>
    <lineage>
        <taxon>Eukaryota</taxon>
        <taxon>Fungi</taxon>
        <taxon>Dikarya</taxon>
        <taxon>Ascomycota</taxon>
        <taxon>Pezizomycotina</taxon>
        <taxon>Sordariomycetes</taxon>
        <taxon>Hypocreomycetidae</taxon>
        <taxon>Hypocreales</taxon>
        <taxon>Nectriaceae</taxon>
        <taxon>Fusarium</taxon>
    </lineage>
</organism>
<feature type="compositionally biased region" description="Basic residues" evidence="14">
    <location>
        <begin position="1424"/>
        <end position="1433"/>
    </location>
</feature>
<protein>
    <recommendedName>
        <fullName evidence="4">Eukaryotic translation initiation factor 5B</fullName>
        <ecNumber evidence="3">3.6.5.3</ecNumber>
    </recommendedName>
    <alternativeName>
        <fullName evidence="12">Translation initiation factor IF-2</fullName>
    </alternativeName>
</protein>
<dbReference type="Gene3D" id="2.130.10.10">
    <property type="entry name" value="YVTN repeat-like/Quinoprotein amine dehydrogenase"/>
    <property type="match status" value="2"/>
</dbReference>
<dbReference type="FunFam" id="2.40.30.10:FF:000013">
    <property type="entry name" value="eukaryotic translation initiation factor 5B"/>
    <property type="match status" value="1"/>
</dbReference>
<evidence type="ECO:0000256" key="14">
    <source>
        <dbReference type="SAM" id="MobiDB-lite"/>
    </source>
</evidence>
<evidence type="ECO:0000256" key="8">
    <source>
        <dbReference type="ARBA" id="ARBA00022741"/>
    </source>
</evidence>
<dbReference type="SUPFAM" id="SSF52540">
    <property type="entry name" value="P-loop containing nucleoside triphosphate hydrolases"/>
    <property type="match status" value="1"/>
</dbReference>
<evidence type="ECO:0000256" key="5">
    <source>
        <dbReference type="ARBA" id="ARBA00022490"/>
    </source>
</evidence>
<dbReference type="PANTHER" id="PTHR43381:SF4">
    <property type="entry name" value="EUKARYOTIC TRANSLATION INITIATION FACTOR 5B"/>
    <property type="match status" value="1"/>
</dbReference>
<evidence type="ECO:0000256" key="6">
    <source>
        <dbReference type="ARBA" id="ARBA00022540"/>
    </source>
</evidence>
<dbReference type="InterPro" id="IPR015943">
    <property type="entry name" value="WD40/YVTN_repeat-like_dom_sf"/>
</dbReference>
<dbReference type="EMBL" id="CP064750">
    <property type="protein sequence ID" value="QPC67548.1"/>
    <property type="molecule type" value="Genomic_DNA"/>
</dbReference>
<comment type="similarity">
    <text evidence="2">Belongs to the TRAFAC class translation factor GTPase superfamily. Classic translation factor GTPase family. IF-2 subfamily.</text>
</comment>
<name>A0A7S8DFC2_FUSCU</name>
<evidence type="ECO:0000313" key="16">
    <source>
        <dbReference type="EMBL" id="QPC67548.1"/>
    </source>
</evidence>
<dbReference type="InterPro" id="IPR023115">
    <property type="entry name" value="TIF_IF2_dom3"/>
</dbReference>
<dbReference type="GO" id="GO:0046872">
    <property type="term" value="F:metal ion binding"/>
    <property type="evidence" value="ECO:0007669"/>
    <property type="project" value="UniProtKB-KW"/>
</dbReference>
<dbReference type="PANTHER" id="PTHR43381">
    <property type="entry name" value="TRANSLATION INITIATION FACTOR IF-2-RELATED"/>
    <property type="match status" value="1"/>
</dbReference>
<dbReference type="GO" id="GO:0005739">
    <property type="term" value="C:mitochondrion"/>
    <property type="evidence" value="ECO:0007669"/>
    <property type="project" value="TreeGrafter"/>
</dbReference>
<keyword evidence="11" id="KW-0342">GTP-binding</keyword>
<comment type="subcellular location">
    <subcellularLocation>
        <location evidence="1">Cytoplasm</location>
    </subcellularLocation>
</comment>